<evidence type="ECO:0000256" key="4">
    <source>
        <dbReference type="ARBA" id="ARBA00023235"/>
    </source>
</evidence>
<dbReference type="Pfam" id="PF07385">
    <property type="entry name" value="Lyx_isomer"/>
    <property type="match status" value="1"/>
</dbReference>
<dbReference type="AlphaFoldDB" id="A0A0K1MQI9"/>
<keyword evidence="3" id="KW-0464">Manganese</keyword>
<evidence type="ECO:0000256" key="2">
    <source>
        <dbReference type="ARBA" id="ARBA00022723"/>
    </source>
</evidence>
<dbReference type="Gene3D" id="2.60.120.10">
    <property type="entry name" value="Jelly Rolls"/>
    <property type="match status" value="1"/>
</dbReference>
<evidence type="ECO:0000256" key="7">
    <source>
        <dbReference type="ARBA" id="ARBA00044951"/>
    </source>
</evidence>
<reference evidence="10 11" key="2">
    <citation type="journal article" date="2015" name="J. Am. Soc. Brew. Chem.">
        <title>Dissolved carbon dioxide selects for lactic acid bacteria able to grow in and spoil packaged beer.</title>
        <authorList>
            <person name="Bergsveinson J."/>
            <person name="Redekop A."/>
            <person name="Zoerb S."/>
            <person name="Ziola B."/>
        </authorList>
    </citation>
    <scope>NUCLEOTIDE SEQUENCE [LARGE SCALE GENOMIC DNA]</scope>
    <source>
        <strain evidence="10 11">CCC B1205</strain>
    </source>
</reference>
<keyword evidence="5" id="KW-0119">Carbohydrate metabolism</keyword>
<evidence type="ECO:0000313" key="9">
    <source>
        <dbReference type="EMBL" id="CRL16957.1"/>
    </source>
</evidence>
<evidence type="ECO:0000313" key="11">
    <source>
        <dbReference type="Proteomes" id="UP000237433"/>
    </source>
</evidence>
<reference evidence="9" key="1">
    <citation type="journal article" date="2015" name="Front. Microbiol.">
        <title>The vaginal isolate Lactobacillus paracasei LPC-S01 (DSM 26760) is suitable for oral administration.</title>
        <authorList>
            <person name="Balzaretti S."/>
            <person name="Taverniti V."/>
            <person name="Rondini G."/>
            <person name="Marcolegio G."/>
            <person name="Minuzzo M."/>
            <person name="Remagni M.C."/>
            <person name="Fiore W."/>
            <person name="Arioli S."/>
            <person name="Guglielmetti S."/>
        </authorList>
    </citation>
    <scope>NUCLEOTIDE SEQUENCE</scope>
    <source>
        <strain evidence="9">LPC-S01</strain>
    </source>
</reference>
<gene>
    <name evidence="10" type="ORF">ACX51_09420</name>
</gene>
<protein>
    <recommendedName>
        <fullName evidence="8">D-lyxose ketol-isomerase</fullName>
        <ecNumber evidence="8">5.3.1.15</ecNumber>
    </recommendedName>
</protein>
<dbReference type="GO" id="GO:0046872">
    <property type="term" value="F:metal ion binding"/>
    <property type="evidence" value="ECO:0007669"/>
    <property type="project" value="UniProtKB-KW"/>
</dbReference>
<proteinExistence type="inferred from homology"/>
<evidence type="ECO:0000256" key="6">
    <source>
        <dbReference type="ARBA" id="ARBA00044907"/>
    </source>
</evidence>
<dbReference type="CDD" id="cd20309">
    <property type="entry name" value="cupin_EcSI"/>
    <property type="match status" value="1"/>
</dbReference>
<evidence type="ECO:0000256" key="1">
    <source>
        <dbReference type="ARBA" id="ARBA00001936"/>
    </source>
</evidence>
<dbReference type="EC" id="5.3.1.15" evidence="8"/>
<evidence type="ECO:0000256" key="8">
    <source>
        <dbReference type="ARBA" id="ARBA00044972"/>
    </source>
</evidence>
<evidence type="ECO:0000313" key="10">
    <source>
        <dbReference type="EMBL" id="POE42775.1"/>
    </source>
</evidence>
<comment type="cofactor">
    <cofactor evidence="1">
        <name>Mn(2+)</name>
        <dbReference type="ChEBI" id="CHEBI:29035"/>
    </cofactor>
</comment>
<name>A0A0K1MQI9_LACPA</name>
<dbReference type="PATRIC" id="fig|1597.20.peg.408"/>
<accession>A0A0K1MQI9</accession>
<organism evidence="9">
    <name type="scientific">Lacticaseibacillus paracasei</name>
    <name type="common">Lactobacillus paracasei</name>
    <dbReference type="NCBI Taxonomy" id="1597"/>
    <lineage>
        <taxon>Bacteria</taxon>
        <taxon>Bacillati</taxon>
        <taxon>Bacillota</taxon>
        <taxon>Bacilli</taxon>
        <taxon>Lactobacillales</taxon>
        <taxon>Lactobacillaceae</taxon>
        <taxon>Lacticaseibacillus</taxon>
    </lineage>
</organism>
<keyword evidence="2" id="KW-0479">Metal-binding</keyword>
<dbReference type="InterPro" id="IPR014710">
    <property type="entry name" value="RmlC-like_jellyroll"/>
</dbReference>
<dbReference type="RefSeq" id="WP_003586743.1">
    <property type="nucleotide sequence ID" value="NZ_AFYO01000012.1"/>
</dbReference>
<evidence type="ECO:0000256" key="3">
    <source>
        <dbReference type="ARBA" id="ARBA00023211"/>
    </source>
</evidence>
<comment type="catalytic activity">
    <reaction evidence="6">
        <text>D-lyxose = D-xylulose</text>
        <dbReference type="Rhea" id="RHEA:14201"/>
        <dbReference type="ChEBI" id="CHEBI:16789"/>
        <dbReference type="ChEBI" id="CHEBI:17140"/>
        <dbReference type="EC" id="5.3.1.15"/>
    </reaction>
</comment>
<keyword evidence="4" id="KW-0413">Isomerase</keyword>
<dbReference type="Proteomes" id="UP000237433">
    <property type="component" value="Unassembled WGS sequence"/>
</dbReference>
<dbReference type="EMBL" id="LN846901">
    <property type="protein sequence ID" value="CRL16957.1"/>
    <property type="molecule type" value="Genomic_DNA"/>
</dbReference>
<dbReference type="InterPro" id="IPR047581">
    <property type="entry name" value="EcSI_cupin"/>
</dbReference>
<dbReference type="InterPro" id="IPR010864">
    <property type="entry name" value="D-lyxose_isomer"/>
</dbReference>
<evidence type="ECO:0000256" key="5">
    <source>
        <dbReference type="ARBA" id="ARBA00023277"/>
    </source>
</evidence>
<dbReference type="EMBL" id="LGIY01000014">
    <property type="protein sequence ID" value="POE42775.1"/>
    <property type="molecule type" value="Genomic_DNA"/>
</dbReference>
<sequence>MKRSEINQILKKSEIFLKEHLVFLPPFAQWMPVNWQNLDKSYQEITDNMLGWDVTDFGSGDFKRYGLVAFTFRNGNYKESEKYPKPYCEKVLLLNEGQELPYHFHRLKEEDTINRGGGNLKITVWNSTEDEALDEEKPVHIVKDGHKLVLDPGTIVTLHPGESLTTTTGIYHKWNVEPNSGEVMVWEVSSTNDDNIDNRFLKDVSRVPDIDEDEKPYRLLFGDYKKLS</sequence>
<dbReference type="GO" id="GO:0047828">
    <property type="term" value="F:D-lyxose ketol-isomerase activity"/>
    <property type="evidence" value="ECO:0007669"/>
    <property type="project" value="UniProtKB-EC"/>
</dbReference>
<comment type="similarity">
    <text evidence="7">Belongs to the D-lyxose ketol-isomerase family.</text>
</comment>